<dbReference type="CDD" id="cd04489">
    <property type="entry name" value="ExoVII_LU_OBF"/>
    <property type="match status" value="1"/>
</dbReference>
<evidence type="ECO:0000256" key="2">
    <source>
        <dbReference type="ARBA" id="ARBA00022722"/>
    </source>
</evidence>
<keyword evidence="3 5" id="KW-0378">Hydrolase</keyword>
<reference evidence="10" key="1">
    <citation type="journal article" date="2017" name="Genome Biol. Evol.">
        <title>Comparative Genomic Analysis Identifies a Campylobacter Clade Deficient in Selenium Metabolism.</title>
        <authorList>
            <person name="Miller W.G."/>
            <person name="Yee E."/>
            <person name="Lopes B.S."/>
            <person name="Chapman M.H."/>
            <person name="Huynh S."/>
            <person name="Bono J.L."/>
            <person name="Parker C.T."/>
            <person name="Strachan N.J.C."/>
            <person name="Forbes K.J."/>
        </authorList>
    </citation>
    <scope>NUCLEOTIDE SEQUENCE [LARGE SCALE GENOMIC DNA]</scope>
    <source>
        <strain evidence="10">NCTC 13004</strain>
    </source>
</reference>
<sequence length="386" mass="43473">MTVSDLNESAKALLESHFNSIEVEGEISRLTKHNSGHWYFTLKDEKSAISVAIYKFANQNIKFDIKDGMKVTLIGKLSIYSPNGSYQFIANRIMPIGVGELELAFNQLKERLAAAGLFDKEHKKPLPKYPNRVGIITSASSAAFADMCRVINDRYILPKFYLFNSLVQGNNAPANLIKMVKIADNMDLDVIVIARGGGSKEDLWCFNNEALAYAIYEAKTPIISAVGHEIDYSISDFVADHRSLTPTAAMVDLLPDSNELYQRLDIIQNNLESILISKFSRYENLLNLAKTEIKSKAIEQKIALATLNLDSFKSNLDNFLHKKLDLARSKIEKFELVLKRQEHFYKITKNMVQIIKDSQIVLLSELKSGDEITINSQDTSKQAIIK</sequence>
<feature type="domain" description="Exonuclease VII large subunit C-terminal" evidence="7">
    <location>
        <begin position="117"/>
        <end position="352"/>
    </location>
</feature>
<dbReference type="GO" id="GO:0008855">
    <property type="term" value="F:exodeoxyribonuclease VII activity"/>
    <property type="evidence" value="ECO:0007669"/>
    <property type="project" value="UniProtKB-UniRule"/>
</dbReference>
<evidence type="ECO:0000256" key="5">
    <source>
        <dbReference type="HAMAP-Rule" id="MF_00378"/>
    </source>
</evidence>
<dbReference type="AlphaFoldDB" id="A0A1X9SLH5"/>
<evidence type="ECO:0000259" key="8">
    <source>
        <dbReference type="Pfam" id="PF13742"/>
    </source>
</evidence>
<comment type="subunit">
    <text evidence="5">Heterooligomer composed of large and small subunits.</text>
</comment>
<dbReference type="PANTHER" id="PTHR30008:SF0">
    <property type="entry name" value="EXODEOXYRIBONUCLEASE 7 LARGE SUBUNIT"/>
    <property type="match status" value="1"/>
</dbReference>
<reference evidence="10" key="2">
    <citation type="journal article" date="2017" name="Genome Biol. Evol.">
        <title>Comparative genomic analysis identifies a Campylobacter clade deficient in selenium metabolism.</title>
        <authorList>
            <person name="Miller W.G."/>
            <person name="Yee E."/>
            <person name="Lopes B.S."/>
            <person name="Chapman M.H."/>
            <person name="Huynh S."/>
            <person name="Bono J.L."/>
            <person name="Parker C.T."/>
            <person name="Strachan N.J.C."/>
            <person name="Forbes K.J."/>
        </authorList>
    </citation>
    <scope>NUCLEOTIDE SEQUENCE [LARGE SCALE GENOMIC DNA]</scope>
    <source>
        <strain evidence="10">NCTC 13004</strain>
    </source>
</reference>
<evidence type="ECO:0000256" key="6">
    <source>
        <dbReference type="RuleBase" id="RU004355"/>
    </source>
</evidence>
<dbReference type="EC" id="3.1.11.6" evidence="5"/>
<keyword evidence="1 5" id="KW-0963">Cytoplasm</keyword>
<dbReference type="GO" id="GO:0005737">
    <property type="term" value="C:cytoplasm"/>
    <property type="evidence" value="ECO:0007669"/>
    <property type="project" value="UniProtKB-SubCell"/>
</dbReference>
<dbReference type="GeneID" id="46920812"/>
<dbReference type="PANTHER" id="PTHR30008">
    <property type="entry name" value="EXODEOXYRIBONUCLEASE 7 LARGE SUBUNIT"/>
    <property type="match status" value="1"/>
</dbReference>
<comment type="subcellular location">
    <subcellularLocation>
        <location evidence="5 6">Cytoplasm</location>
    </subcellularLocation>
</comment>
<dbReference type="InterPro" id="IPR025824">
    <property type="entry name" value="OB-fold_nuc-bd_dom"/>
</dbReference>
<evidence type="ECO:0000313" key="9">
    <source>
        <dbReference type="EMBL" id="ARQ97097.1"/>
    </source>
</evidence>
<dbReference type="HAMAP" id="MF_00378">
    <property type="entry name" value="Exonuc_7_L"/>
    <property type="match status" value="1"/>
</dbReference>
<dbReference type="GO" id="GO:0006308">
    <property type="term" value="P:DNA catabolic process"/>
    <property type="evidence" value="ECO:0007669"/>
    <property type="project" value="UniProtKB-UniRule"/>
</dbReference>
<evidence type="ECO:0000256" key="3">
    <source>
        <dbReference type="ARBA" id="ARBA00022801"/>
    </source>
</evidence>
<feature type="domain" description="OB-fold nucleic acid binding" evidence="8">
    <location>
        <begin position="1"/>
        <end position="93"/>
    </location>
</feature>
<organism evidence="9 10">
    <name type="scientific">Campylobacter lanienae NCTC 13004</name>
    <dbReference type="NCBI Taxonomy" id="1031753"/>
    <lineage>
        <taxon>Bacteria</taxon>
        <taxon>Pseudomonadati</taxon>
        <taxon>Campylobacterota</taxon>
        <taxon>Epsilonproteobacteria</taxon>
        <taxon>Campylobacterales</taxon>
        <taxon>Campylobacteraceae</taxon>
        <taxon>Campylobacter</taxon>
    </lineage>
</organism>
<keyword evidence="4 5" id="KW-0269">Exonuclease</keyword>
<comment type="similarity">
    <text evidence="5 6">Belongs to the XseA family.</text>
</comment>
<name>A0A1X9SLH5_9BACT</name>
<dbReference type="RefSeq" id="WP_100590437.1">
    <property type="nucleotide sequence ID" value="NZ_CP015578.1"/>
</dbReference>
<dbReference type="Pfam" id="PF13742">
    <property type="entry name" value="tRNA_anti_2"/>
    <property type="match status" value="1"/>
</dbReference>
<comment type="catalytic activity">
    <reaction evidence="5 6">
        <text>Exonucleolytic cleavage in either 5'- to 3'- or 3'- to 5'-direction to yield nucleoside 5'-phosphates.</text>
        <dbReference type="EC" id="3.1.11.6"/>
    </reaction>
</comment>
<dbReference type="InterPro" id="IPR003753">
    <property type="entry name" value="Exonuc_VII_L"/>
</dbReference>
<accession>A0A1X9SLH5</accession>
<proteinExistence type="inferred from homology"/>
<dbReference type="EMBL" id="CP015578">
    <property type="protein sequence ID" value="ARQ97097.1"/>
    <property type="molecule type" value="Genomic_DNA"/>
</dbReference>
<dbReference type="GO" id="GO:0009318">
    <property type="term" value="C:exodeoxyribonuclease VII complex"/>
    <property type="evidence" value="ECO:0007669"/>
    <property type="project" value="UniProtKB-UniRule"/>
</dbReference>
<gene>
    <name evidence="5 9" type="primary">xseA</name>
    <name evidence="9" type="ORF">CLAN_0338</name>
</gene>
<dbReference type="InterPro" id="IPR020579">
    <property type="entry name" value="Exonuc_VII_lsu_C"/>
</dbReference>
<comment type="function">
    <text evidence="5">Bidirectionally degrades single-stranded DNA into large acid-insoluble oligonucleotides, which are then degraded further into small acid-soluble oligonucleotides.</text>
</comment>
<evidence type="ECO:0000259" key="7">
    <source>
        <dbReference type="Pfam" id="PF02601"/>
    </source>
</evidence>
<dbReference type="Pfam" id="PF02601">
    <property type="entry name" value="Exonuc_VII_L"/>
    <property type="match status" value="1"/>
</dbReference>
<protein>
    <recommendedName>
        <fullName evidence="5">Exodeoxyribonuclease 7 large subunit</fullName>
        <ecNumber evidence="5">3.1.11.6</ecNumber>
    </recommendedName>
    <alternativeName>
        <fullName evidence="5">Exodeoxyribonuclease VII large subunit</fullName>
        <shortName evidence="5">Exonuclease VII large subunit</shortName>
    </alternativeName>
</protein>
<keyword evidence="2 5" id="KW-0540">Nuclease</keyword>
<dbReference type="Proteomes" id="UP000202031">
    <property type="component" value="Chromosome"/>
</dbReference>
<evidence type="ECO:0000256" key="1">
    <source>
        <dbReference type="ARBA" id="ARBA00022490"/>
    </source>
</evidence>
<dbReference type="GO" id="GO:0003676">
    <property type="term" value="F:nucleic acid binding"/>
    <property type="evidence" value="ECO:0007669"/>
    <property type="project" value="InterPro"/>
</dbReference>
<dbReference type="KEGG" id="clx:CLAN_0338"/>
<evidence type="ECO:0000256" key="4">
    <source>
        <dbReference type="ARBA" id="ARBA00022839"/>
    </source>
</evidence>
<dbReference type="NCBIfam" id="TIGR00237">
    <property type="entry name" value="xseA"/>
    <property type="match status" value="1"/>
</dbReference>
<evidence type="ECO:0000313" key="10">
    <source>
        <dbReference type="Proteomes" id="UP000202031"/>
    </source>
</evidence>